<dbReference type="EMBL" id="CP081303">
    <property type="protein sequence ID" value="QZE15295.1"/>
    <property type="molecule type" value="Genomic_DNA"/>
</dbReference>
<proteinExistence type="predicted"/>
<sequence>MSKLLIAIDLQEKVQISHLSYETSEKFAKDKVDIDSASYRIILDGVIVNRKDLIAQMPHLSWEEILCQMAREDGVLFHQKLRGSYYGFLFDKKRGEWTLFGDAINSKPLFYACCDGRLWMGNNIFDIASVMKKQGCVLTFDILSCYDMLMRGYLCEDHTLMSEVSRLRTGFHLTGEKDNYKASSYYKLSFEYDQTIKMNDAIEIVDTSFQKAVARNYSVDCDYGLKHVASLSGGLDSRLTVMMAHKMGFSEQLNFTFSQVGSLDQKVAYEISSDLQHEWIHQALDGGNFLKSVDDITPITQGLVLYFGFAHGYSMVKNLHLDGYGVMHTGLVGGEVIGSNLDSESENHAVDTSCKYHSRRLTHRQHEFDLNYYTNQEHFLLYTNDFEAYNLGSNVYHGQTESLSPFADIEFMEQMFQIPVSLRSNHKLYKEWIKVKHPEMAKYRWTTTGCRIDSIGSKHIRIGKFNPSLSRVVPAILERMGLRPDRWSDKHYMNPIQFYYNTNVSLQIWMKHYVETHIDLLDFDKRLKQDCLDLFHSGNCMEKSLSITLLSFIKAISTC</sequence>
<gene>
    <name evidence="1" type="ORF">K4L44_05530</name>
</gene>
<reference evidence="1" key="1">
    <citation type="submission" date="2021-08" db="EMBL/GenBank/DDBJ databases">
        <title>Novel anaerobic bacterium isolated from sea squirt in East Sea, Republic of Korea.</title>
        <authorList>
            <person name="Nguyen T.H."/>
            <person name="Li Z."/>
            <person name="Lee Y.-J."/>
            <person name="Ko J."/>
            <person name="Kim S.-G."/>
        </authorList>
    </citation>
    <scope>NUCLEOTIDE SEQUENCE</scope>
    <source>
        <strain evidence="1">KCTC 25031</strain>
    </source>
</reference>
<protein>
    <submittedName>
        <fullName evidence="1">Uncharacterized protein</fullName>
    </submittedName>
</protein>
<name>A0AC61NHZ3_9BACT</name>
<evidence type="ECO:0000313" key="1">
    <source>
        <dbReference type="EMBL" id="QZE15295.1"/>
    </source>
</evidence>
<dbReference type="Proteomes" id="UP000826212">
    <property type="component" value="Chromosome"/>
</dbReference>
<keyword evidence="2" id="KW-1185">Reference proteome</keyword>
<accession>A0AC61NHZ3</accession>
<evidence type="ECO:0000313" key="2">
    <source>
        <dbReference type="Proteomes" id="UP000826212"/>
    </source>
</evidence>
<organism evidence="1 2">
    <name type="scientific">Halosquirtibacter laminarini</name>
    <dbReference type="NCBI Taxonomy" id="3374600"/>
    <lineage>
        <taxon>Bacteria</taxon>
        <taxon>Pseudomonadati</taxon>
        <taxon>Bacteroidota</taxon>
        <taxon>Bacteroidia</taxon>
        <taxon>Marinilabiliales</taxon>
        <taxon>Prolixibacteraceae</taxon>
        <taxon>Halosquirtibacter</taxon>
    </lineage>
</organism>